<evidence type="ECO:0000313" key="1">
    <source>
        <dbReference type="EMBL" id="ALH06989.1"/>
    </source>
</evidence>
<dbReference type="EMBL" id="KT428292">
    <property type="protein sequence ID" value="ALH06989.1"/>
    <property type="molecule type" value="Genomic_DNA"/>
</dbReference>
<gene>
    <name evidence="1" type="ORF">PMV_291</name>
</gene>
<sequence length="73" mass="8692">MSKLADCLACDDDVFENIGEDEEVIQKKTLDDEYLKIFEIERRLKNTCNEMFYPQILSKQKVGLFMFLSEYKK</sequence>
<name>A0A0N9P6Z5_9VIRU</name>
<proteinExistence type="predicted"/>
<evidence type="ECO:0000313" key="2">
    <source>
        <dbReference type="Proteomes" id="UP000319438"/>
    </source>
</evidence>
<dbReference type="Proteomes" id="UP000319438">
    <property type="component" value="Segment"/>
</dbReference>
<reference evidence="1" key="1">
    <citation type="journal article" date="2015" name="Genome Announc.">
        <title>Complete Genome Sequence of a New Member of the Marseilleviridae Recovered from the Brackish Submarine Spring in the Cassis Port-Miou Calanque, France.</title>
        <authorList>
            <person name="Doutre G."/>
            <person name="Arfib B."/>
            <person name="Rochette P."/>
            <person name="Claverie J.M."/>
            <person name="Bonin P."/>
            <person name="Abergel C."/>
        </authorList>
    </citation>
    <scope>NUCLEOTIDE SEQUENCE [LARGE SCALE GENOMIC DNA]</scope>
    <source>
        <strain evidence="1">1</strain>
    </source>
</reference>
<accession>A0A0N9P6Z5</accession>
<organism evidence="1 2">
    <name type="scientific">Port-miou virus</name>
    <dbReference type="NCBI Taxonomy" id="1733873"/>
    <lineage>
        <taxon>Viruses</taxon>
        <taxon>Varidnaviria</taxon>
        <taxon>Bamfordvirae</taxon>
        <taxon>Nucleocytoviricota</taxon>
        <taxon>Megaviricetes</taxon>
        <taxon>Pimascovirales</taxon>
        <taxon>Pimascovirales incertae sedis</taxon>
        <taxon>Marseilleviridae</taxon>
        <taxon>Losannavirus</taxon>
        <taxon>Losannavirus lausannense</taxon>
        <taxon>Lausannevirus</taxon>
    </lineage>
</organism>
<protein>
    <submittedName>
        <fullName evidence="1">Uncharacterized protein</fullName>
    </submittedName>
</protein>